<keyword evidence="2" id="KW-1185">Reference proteome</keyword>
<dbReference type="Proteomes" id="UP000322499">
    <property type="component" value="Unassembled WGS sequence"/>
</dbReference>
<accession>A0A5S5CU96</accession>
<sequence>MATALLELVALLAVFAALVAGAGPLARWAEEWTARRRAARSPAPTARPLQAVAADLRRLGRQVELVPPGSSMVRRRALMAAYDDVLAEAAGMVGVDCRLATVPEGRAREVERLRVTCALRAAGLRVEG</sequence>
<comment type="caution">
    <text evidence="1">The sequence shown here is derived from an EMBL/GenBank/DDBJ whole genome shotgun (WGS) entry which is preliminary data.</text>
</comment>
<dbReference type="EMBL" id="VNHW01000010">
    <property type="protein sequence ID" value="TYP86142.1"/>
    <property type="molecule type" value="Genomic_DNA"/>
</dbReference>
<evidence type="ECO:0000313" key="2">
    <source>
        <dbReference type="Proteomes" id="UP000322499"/>
    </source>
</evidence>
<dbReference type="RefSeq" id="WP_166534002.1">
    <property type="nucleotide sequence ID" value="NZ_VNHW01000010.1"/>
</dbReference>
<protein>
    <submittedName>
        <fullName evidence="1">Uncharacterized protein</fullName>
    </submittedName>
</protein>
<dbReference type="AlphaFoldDB" id="A0A5S5CU96"/>
<gene>
    <name evidence="1" type="ORF">BD833_11029</name>
</gene>
<name>A0A5S5CU96_9ACTN</name>
<evidence type="ECO:0000313" key="1">
    <source>
        <dbReference type="EMBL" id="TYP86142.1"/>
    </source>
</evidence>
<organism evidence="1 2">
    <name type="scientific">Blastococcus xanthinilyticus</name>
    <dbReference type="NCBI Taxonomy" id="1564164"/>
    <lineage>
        <taxon>Bacteria</taxon>
        <taxon>Bacillati</taxon>
        <taxon>Actinomycetota</taxon>
        <taxon>Actinomycetes</taxon>
        <taxon>Geodermatophilales</taxon>
        <taxon>Geodermatophilaceae</taxon>
        <taxon>Blastococcus</taxon>
    </lineage>
</organism>
<reference evidence="1 2" key="1">
    <citation type="submission" date="2019-07" db="EMBL/GenBank/DDBJ databases">
        <title>Genomic Encyclopedia of Archaeal and Bacterial Type Strains, Phase II (KMG-II): from individual species to whole genera.</title>
        <authorList>
            <person name="Goeker M."/>
        </authorList>
    </citation>
    <scope>NUCLEOTIDE SEQUENCE [LARGE SCALE GENOMIC DNA]</scope>
    <source>
        <strain evidence="1 2">DSM 46842</strain>
    </source>
</reference>
<proteinExistence type="predicted"/>